<dbReference type="PANTHER" id="PTHR28055">
    <property type="entry name" value="ALTERED INHERITANCE OF MITOCHONDRIA PROTEIN 41, MITOCHONDRIAL"/>
    <property type="match status" value="1"/>
</dbReference>
<dbReference type="EMBL" id="CP016027">
    <property type="protein sequence ID" value="ANJ67119.1"/>
    <property type="molecule type" value="Genomic_DNA"/>
</dbReference>
<organism evidence="1 2">
    <name type="scientific">Halothiobacillus diazotrophicus</name>
    <dbReference type="NCBI Taxonomy" id="1860122"/>
    <lineage>
        <taxon>Bacteria</taxon>
        <taxon>Pseudomonadati</taxon>
        <taxon>Pseudomonadota</taxon>
        <taxon>Gammaproteobacteria</taxon>
        <taxon>Chromatiales</taxon>
        <taxon>Halothiobacillaceae</taxon>
        <taxon>Halothiobacillus</taxon>
    </lineage>
</organism>
<dbReference type="InterPro" id="IPR019004">
    <property type="entry name" value="YqeY/Aim41"/>
</dbReference>
<dbReference type="Proteomes" id="UP000078596">
    <property type="component" value="Chromosome"/>
</dbReference>
<protein>
    <submittedName>
        <fullName evidence="1">Glutamyl-tRNA amidotransferase</fullName>
    </submittedName>
</protein>
<dbReference type="InterPro" id="IPR042184">
    <property type="entry name" value="YqeY/Aim41_N"/>
</dbReference>
<accession>A0A191ZGV6</accession>
<proteinExistence type="predicted"/>
<keyword evidence="1" id="KW-0808">Transferase</keyword>
<evidence type="ECO:0000313" key="2">
    <source>
        <dbReference type="Proteomes" id="UP000078596"/>
    </source>
</evidence>
<dbReference type="KEGG" id="haz:A9404_06730"/>
<evidence type="ECO:0000313" key="1">
    <source>
        <dbReference type="EMBL" id="ANJ67119.1"/>
    </source>
</evidence>
<dbReference type="Gene3D" id="1.10.10.410">
    <property type="match status" value="1"/>
</dbReference>
<dbReference type="OrthoDB" id="9788127at2"/>
<dbReference type="AlphaFoldDB" id="A0A191ZGV6"/>
<keyword evidence="2" id="KW-1185">Reference proteome</keyword>
<dbReference type="GO" id="GO:0016884">
    <property type="term" value="F:carbon-nitrogen ligase activity, with glutamine as amido-N-donor"/>
    <property type="evidence" value="ECO:0007669"/>
    <property type="project" value="InterPro"/>
</dbReference>
<dbReference type="InterPro" id="IPR023168">
    <property type="entry name" value="GatB_Yqey_C_2"/>
</dbReference>
<gene>
    <name evidence="1" type="ORF">A9404_06730</name>
</gene>
<sequence length="149" mass="16165">MSALKARLTDDMKTAMKSGDKSRLGVIRLLLAAIKQKEVDERVTLSDDDVLAVLIKQAKQRRESIAQYETAGRDDLVATEQFELGVIESYLPTKLDDTEVRQIIADVIAETGAQGASQMGAVMNAVRAKVAGRADMAQVSQWVKSALTG</sequence>
<dbReference type="Gene3D" id="1.10.1510.10">
    <property type="entry name" value="Uncharacterised protein YqeY/AIM41 PF09424, N-terminal domain"/>
    <property type="match status" value="1"/>
</dbReference>
<dbReference type="SUPFAM" id="SSF89095">
    <property type="entry name" value="GatB/YqeY motif"/>
    <property type="match status" value="1"/>
</dbReference>
<dbReference type="PANTHER" id="PTHR28055:SF1">
    <property type="entry name" value="ALTERED INHERITANCE OF MITOCHONDRIA PROTEIN 41, MITOCHONDRIAL"/>
    <property type="match status" value="1"/>
</dbReference>
<dbReference type="Pfam" id="PF09424">
    <property type="entry name" value="YqeY"/>
    <property type="match status" value="1"/>
</dbReference>
<reference evidence="1 2" key="1">
    <citation type="submission" date="2016-06" db="EMBL/GenBank/DDBJ databases">
        <title>Insight into the functional genes involving in sulfur oxidation in Pearl River water.</title>
        <authorList>
            <person name="Luo J."/>
            <person name="Tan X."/>
            <person name="Lin W."/>
        </authorList>
    </citation>
    <scope>NUCLEOTIDE SEQUENCE [LARGE SCALE GENOMIC DNA]</scope>
    <source>
        <strain evidence="1 2">LS2</strain>
    </source>
</reference>
<dbReference type="RefSeq" id="WP_066099481.1">
    <property type="nucleotide sequence ID" value="NZ_CP016027.1"/>
</dbReference>
<dbReference type="STRING" id="1860122.A9404_06730"/>
<dbReference type="InterPro" id="IPR003789">
    <property type="entry name" value="Asn/Gln_tRNA_amidoTrase-B-like"/>
</dbReference>
<dbReference type="GO" id="GO:0016740">
    <property type="term" value="F:transferase activity"/>
    <property type="evidence" value="ECO:0007669"/>
    <property type="project" value="UniProtKB-KW"/>
</dbReference>
<name>A0A191ZGV6_9GAMM</name>